<dbReference type="EMBL" id="BONX01000056">
    <property type="protein sequence ID" value="GIH00631.1"/>
    <property type="molecule type" value="Genomic_DNA"/>
</dbReference>
<keyword evidence="3" id="KW-0804">Transcription</keyword>
<protein>
    <submittedName>
        <fullName evidence="6">AraC family transcriptional regulator</fullName>
    </submittedName>
</protein>
<feature type="compositionally biased region" description="Basic and acidic residues" evidence="4">
    <location>
        <begin position="112"/>
        <end position="124"/>
    </location>
</feature>
<feature type="region of interest" description="Disordered" evidence="4">
    <location>
        <begin position="94"/>
        <end position="132"/>
    </location>
</feature>
<evidence type="ECO:0000313" key="7">
    <source>
        <dbReference type="Proteomes" id="UP000621500"/>
    </source>
</evidence>
<dbReference type="PROSITE" id="PS01124">
    <property type="entry name" value="HTH_ARAC_FAMILY_2"/>
    <property type="match status" value="1"/>
</dbReference>
<sequence length="337" mass="36864">MPVAYAIVSIGQTSSLRTVDVLSDAVTAARTGLPTSYRVECRPPWGRRYQPVAGAGFHVILEGSCWLVDQTGPPVALGVGDILLLPHGDRHGMVDRPGTPLLPMTYRPDQTPAREQRRPTDPHTVRIGPDGAAHDGPGTVMLCGMYRFARERPHPLIRDLPDVVHLPARLGQHHQLRTTVDLLANELGAPRPGTQAAVTAILDLLLVHLLRAWYEGSPDIGWGAALTDPVVGTALRAIHDDPSRQWTVEDLGALAGMSRAAFARRFKRLVSQGPLTYLTWWRMTLAARLLRESDAPLASVGRQIGYGSEFAFANAFKRQYGVPPGRYRGWPQKQTAA</sequence>
<evidence type="ECO:0000256" key="1">
    <source>
        <dbReference type="ARBA" id="ARBA00023015"/>
    </source>
</evidence>
<dbReference type="SUPFAM" id="SSF46689">
    <property type="entry name" value="Homeodomain-like"/>
    <property type="match status" value="2"/>
</dbReference>
<dbReference type="Gene3D" id="1.10.10.60">
    <property type="entry name" value="Homeodomain-like"/>
    <property type="match status" value="2"/>
</dbReference>
<dbReference type="PANTHER" id="PTHR46796:SF13">
    <property type="entry name" value="HTH-TYPE TRANSCRIPTIONAL ACTIVATOR RHAS"/>
    <property type="match status" value="1"/>
</dbReference>
<keyword evidence="7" id="KW-1185">Reference proteome</keyword>
<evidence type="ECO:0000259" key="5">
    <source>
        <dbReference type="PROSITE" id="PS01124"/>
    </source>
</evidence>
<dbReference type="InterPro" id="IPR050204">
    <property type="entry name" value="AraC_XylS_family_regulators"/>
</dbReference>
<dbReference type="PRINTS" id="PR00032">
    <property type="entry name" value="HTHARAC"/>
</dbReference>
<keyword evidence="1" id="KW-0805">Transcription regulation</keyword>
<keyword evidence="2" id="KW-0238">DNA-binding</keyword>
<name>A0ABQ4F146_9ACTN</name>
<comment type="caution">
    <text evidence="6">The sequence shown here is derived from an EMBL/GenBank/DDBJ whole genome shotgun (WGS) entry which is preliminary data.</text>
</comment>
<dbReference type="InterPro" id="IPR020449">
    <property type="entry name" value="Tscrpt_reg_AraC-type_HTH"/>
</dbReference>
<reference evidence="6 7" key="1">
    <citation type="submission" date="2021-01" db="EMBL/GenBank/DDBJ databases">
        <title>Whole genome shotgun sequence of Plantactinospora mayteni NBRC 109088.</title>
        <authorList>
            <person name="Komaki H."/>
            <person name="Tamura T."/>
        </authorList>
    </citation>
    <scope>NUCLEOTIDE SEQUENCE [LARGE SCALE GENOMIC DNA]</scope>
    <source>
        <strain evidence="6 7">NBRC 109088</strain>
    </source>
</reference>
<dbReference type="SMART" id="SM00342">
    <property type="entry name" value="HTH_ARAC"/>
    <property type="match status" value="1"/>
</dbReference>
<dbReference type="Pfam" id="PF12833">
    <property type="entry name" value="HTH_18"/>
    <property type="match status" value="1"/>
</dbReference>
<dbReference type="InterPro" id="IPR032783">
    <property type="entry name" value="AraC_lig"/>
</dbReference>
<evidence type="ECO:0000256" key="3">
    <source>
        <dbReference type="ARBA" id="ARBA00023163"/>
    </source>
</evidence>
<dbReference type="PANTHER" id="PTHR46796">
    <property type="entry name" value="HTH-TYPE TRANSCRIPTIONAL ACTIVATOR RHAS-RELATED"/>
    <property type="match status" value="1"/>
</dbReference>
<dbReference type="InterPro" id="IPR018062">
    <property type="entry name" value="HTH_AraC-typ_CS"/>
</dbReference>
<dbReference type="PROSITE" id="PS00041">
    <property type="entry name" value="HTH_ARAC_FAMILY_1"/>
    <property type="match status" value="1"/>
</dbReference>
<dbReference type="InterPro" id="IPR018060">
    <property type="entry name" value="HTH_AraC"/>
</dbReference>
<evidence type="ECO:0000256" key="4">
    <source>
        <dbReference type="SAM" id="MobiDB-lite"/>
    </source>
</evidence>
<accession>A0ABQ4F146</accession>
<dbReference type="InterPro" id="IPR009057">
    <property type="entry name" value="Homeodomain-like_sf"/>
</dbReference>
<proteinExistence type="predicted"/>
<gene>
    <name evidence="6" type="ORF">Pma05_72030</name>
</gene>
<dbReference type="Proteomes" id="UP000621500">
    <property type="component" value="Unassembled WGS sequence"/>
</dbReference>
<organism evidence="6 7">
    <name type="scientific">Plantactinospora mayteni</name>
    <dbReference type="NCBI Taxonomy" id="566021"/>
    <lineage>
        <taxon>Bacteria</taxon>
        <taxon>Bacillati</taxon>
        <taxon>Actinomycetota</taxon>
        <taxon>Actinomycetes</taxon>
        <taxon>Micromonosporales</taxon>
        <taxon>Micromonosporaceae</taxon>
        <taxon>Plantactinospora</taxon>
    </lineage>
</organism>
<feature type="domain" description="HTH araC/xylS-type" evidence="5">
    <location>
        <begin position="232"/>
        <end position="330"/>
    </location>
</feature>
<evidence type="ECO:0000256" key="2">
    <source>
        <dbReference type="ARBA" id="ARBA00023125"/>
    </source>
</evidence>
<evidence type="ECO:0000313" key="6">
    <source>
        <dbReference type="EMBL" id="GIH00631.1"/>
    </source>
</evidence>
<dbReference type="Pfam" id="PF12852">
    <property type="entry name" value="Cupin_6"/>
    <property type="match status" value="1"/>
</dbReference>